<reference evidence="8 9" key="1">
    <citation type="submission" date="2021-11" db="EMBL/GenBank/DDBJ databases">
        <title>Genomic of Niabella pedocola.</title>
        <authorList>
            <person name="Wu T."/>
        </authorList>
    </citation>
    <scope>NUCLEOTIDE SEQUENCE [LARGE SCALE GENOMIC DNA]</scope>
    <source>
        <strain evidence="8 9">JCM 31011</strain>
    </source>
</reference>
<keyword evidence="4 6" id="KW-1133">Transmembrane helix</keyword>
<accession>A0ABS8PYM4</accession>
<dbReference type="EMBL" id="JAJNEC010000008">
    <property type="protein sequence ID" value="MCD2426163.1"/>
    <property type="molecule type" value="Genomic_DNA"/>
</dbReference>
<evidence type="ECO:0000256" key="6">
    <source>
        <dbReference type="SAM" id="Phobius"/>
    </source>
</evidence>
<dbReference type="RefSeq" id="WP_231008751.1">
    <property type="nucleotide sequence ID" value="NZ_JAJNEC010000008.1"/>
</dbReference>
<dbReference type="PANTHER" id="PTHR40077:SF1">
    <property type="entry name" value="MEMBRANE PROTEIN"/>
    <property type="match status" value="1"/>
</dbReference>
<gene>
    <name evidence="8" type="ORF">LQ567_25485</name>
</gene>
<feature type="transmembrane region" description="Helical" evidence="6">
    <location>
        <begin position="44"/>
        <end position="65"/>
    </location>
</feature>
<dbReference type="Pfam" id="PF12823">
    <property type="entry name" value="DUF3817"/>
    <property type="match status" value="1"/>
</dbReference>
<feature type="transmembrane region" description="Helical" evidence="6">
    <location>
        <begin position="71"/>
        <end position="90"/>
    </location>
</feature>
<evidence type="ECO:0000313" key="9">
    <source>
        <dbReference type="Proteomes" id="UP001199816"/>
    </source>
</evidence>
<evidence type="ECO:0000256" key="4">
    <source>
        <dbReference type="ARBA" id="ARBA00022989"/>
    </source>
</evidence>
<keyword evidence="9" id="KW-1185">Reference proteome</keyword>
<evidence type="ECO:0000313" key="8">
    <source>
        <dbReference type="EMBL" id="MCD2426163.1"/>
    </source>
</evidence>
<comment type="subcellular location">
    <subcellularLocation>
        <location evidence="1">Cell membrane</location>
        <topology evidence="1">Multi-pass membrane protein</topology>
    </subcellularLocation>
</comment>
<protein>
    <submittedName>
        <fullName evidence="8">DUF3817 domain-containing protein</fullName>
    </submittedName>
</protein>
<evidence type="ECO:0000259" key="7">
    <source>
        <dbReference type="Pfam" id="PF12823"/>
    </source>
</evidence>
<evidence type="ECO:0000256" key="5">
    <source>
        <dbReference type="ARBA" id="ARBA00023136"/>
    </source>
</evidence>
<sequence length="109" mass="12345">MDRSLKDLRIFMQIAFLEGISYLVLLLVAMPLKYFAQIPEGVKYIGWAHGVLFVLFCIYLLKVWVGLKWSFGKTAVAFIASLLPFGTFVLDAKLNKAYPQLKNRQGSAL</sequence>
<organism evidence="8 9">
    <name type="scientific">Niabella pedocola</name>
    <dbReference type="NCBI Taxonomy" id="1752077"/>
    <lineage>
        <taxon>Bacteria</taxon>
        <taxon>Pseudomonadati</taxon>
        <taxon>Bacteroidota</taxon>
        <taxon>Chitinophagia</taxon>
        <taxon>Chitinophagales</taxon>
        <taxon>Chitinophagaceae</taxon>
        <taxon>Niabella</taxon>
    </lineage>
</organism>
<keyword evidence="3 6" id="KW-0812">Transmembrane</keyword>
<dbReference type="Proteomes" id="UP001199816">
    <property type="component" value="Unassembled WGS sequence"/>
</dbReference>
<evidence type="ECO:0000256" key="1">
    <source>
        <dbReference type="ARBA" id="ARBA00004651"/>
    </source>
</evidence>
<feature type="transmembrane region" description="Helical" evidence="6">
    <location>
        <begin position="12"/>
        <end position="32"/>
    </location>
</feature>
<evidence type="ECO:0000256" key="2">
    <source>
        <dbReference type="ARBA" id="ARBA00022475"/>
    </source>
</evidence>
<feature type="domain" description="DUF3817" evidence="7">
    <location>
        <begin position="8"/>
        <end position="95"/>
    </location>
</feature>
<dbReference type="NCBIfam" id="TIGR03954">
    <property type="entry name" value="integ_memb_HG"/>
    <property type="match status" value="1"/>
</dbReference>
<name>A0ABS8PYM4_9BACT</name>
<dbReference type="PANTHER" id="PTHR40077">
    <property type="entry name" value="MEMBRANE PROTEIN-RELATED"/>
    <property type="match status" value="1"/>
</dbReference>
<dbReference type="InterPro" id="IPR023845">
    <property type="entry name" value="DUF3817_TM"/>
</dbReference>
<comment type="caution">
    <text evidence="8">The sequence shown here is derived from an EMBL/GenBank/DDBJ whole genome shotgun (WGS) entry which is preliminary data.</text>
</comment>
<keyword evidence="2" id="KW-1003">Cell membrane</keyword>
<keyword evidence="5 6" id="KW-0472">Membrane</keyword>
<proteinExistence type="predicted"/>
<evidence type="ECO:0000256" key="3">
    <source>
        <dbReference type="ARBA" id="ARBA00022692"/>
    </source>
</evidence>